<evidence type="ECO:0000313" key="2">
    <source>
        <dbReference type="Proteomes" id="UP000294299"/>
    </source>
</evidence>
<accession>A0A484IC42</accession>
<gene>
    <name evidence="1" type="ORF">NFRAN_2563</name>
</gene>
<dbReference type="Proteomes" id="UP000294299">
    <property type="component" value="Chromosome NFRAN"/>
</dbReference>
<organism evidence="1 2">
    <name type="scientific">Candidatus Nitrosocosmicus franklandianus</name>
    <dbReference type="NCBI Taxonomy" id="1798806"/>
    <lineage>
        <taxon>Archaea</taxon>
        <taxon>Nitrososphaerota</taxon>
        <taxon>Nitrososphaeria</taxon>
        <taxon>Nitrososphaerales</taxon>
        <taxon>Nitrososphaeraceae</taxon>
        <taxon>Candidatus Nitrosocosmicus</taxon>
    </lineage>
</organism>
<dbReference type="AlphaFoldDB" id="A0A484IC42"/>
<sequence length="39" mass="4447">MKSGREIVDSIESQITIFKGGLDLLDRTSFMIKIITKYV</sequence>
<dbReference type="KEGG" id="nfn:NFRAN_2563"/>
<protein>
    <submittedName>
        <fullName evidence="1">Uncharacterized protein</fullName>
    </submittedName>
</protein>
<proteinExistence type="predicted"/>
<keyword evidence="2" id="KW-1185">Reference proteome</keyword>
<dbReference type="EMBL" id="LR216287">
    <property type="protein sequence ID" value="VFJ14885.1"/>
    <property type="molecule type" value="Genomic_DNA"/>
</dbReference>
<name>A0A484IC42_9ARCH</name>
<evidence type="ECO:0000313" key="1">
    <source>
        <dbReference type="EMBL" id="VFJ14885.1"/>
    </source>
</evidence>
<reference evidence="1 2" key="1">
    <citation type="submission" date="2019-02" db="EMBL/GenBank/DDBJ databases">
        <authorList>
            <person name="Lehtovirta-Morley E L."/>
        </authorList>
    </citation>
    <scope>NUCLEOTIDE SEQUENCE [LARGE SCALE GENOMIC DNA]</scope>
    <source>
        <strain evidence="1">NFRAN1</strain>
    </source>
</reference>